<evidence type="ECO:0000313" key="3">
    <source>
        <dbReference type="Proteomes" id="UP000321523"/>
    </source>
</evidence>
<protein>
    <submittedName>
        <fullName evidence="2">Peptidase M16</fullName>
    </submittedName>
</protein>
<dbReference type="InterPro" id="IPR011249">
    <property type="entry name" value="Metalloenz_LuxS/M16"/>
</dbReference>
<dbReference type="PANTHER" id="PTHR11851:SF224">
    <property type="entry name" value="PROCESSING PROTEASE"/>
    <property type="match status" value="1"/>
</dbReference>
<dbReference type="AlphaFoldDB" id="A0A512DLW4"/>
<dbReference type="RefSeq" id="WP_044427193.1">
    <property type="nucleotide sequence ID" value="NZ_BJYZ01000006.1"/>
</dbReference>
<dbReference type="OrthoDB" id="9811314at2"/>
<proteinExistence type="predicted"/>
<gene>
    <name evidence="2" type="ORF">SAE02_16150</name>
</gene>
<accession>A0A512DLW4</accession>
<evidence type="ECO:0000259" key="1">
    <source>
        <dbReference type="Pfam" id="PF05193"/>
    </source>
</evidence>
<feature type="domain" description="Peptidase M16 C-terminal" evidence="1">
    <location>
        <begin position="203"/>
        <end position="379"/>
    </location>
</feature>
<evidence type="ECO:0000313" key="2">
    <source>
        <dbReference type="EMBL" id="GEO37467.1"/>
    </source>
</evidence>
<reference evidence="2 3" key="1">
    <citation type="submission" date="2019-07" db="EMBL/GenBank/DDBJ databases">
        <title>Whole genome shotgun sequence of Skermanella aerolata NBRC 106429.</title>
        <authorList>
            <person name="Hosoyama A."/>
            <person name="Uohara A."/>
            <person name="Ohji S."/>
            <person name="Ichikawa N."/>
        </authorList>
    </citation>
    <scope>NUCLEOTIDE SEQUENCE [LARGE SCALE GENOMIC DNA]</scope>
    <source>
        <strain evidence="2 3">NBRC 106429</strain>
    </source>
</reference>
<dbReference type="GO" id="GO:0046872">
    <property type="term" value="F:metal ion binding"/>
    <property type="evidence" value="ECO:0007669"/>
    <property type="project" value="InterPro"/>
</dbReference>
<comment type="caution">
    <text evidence="2">The sequence shown here is derived from an EMBL/GenBank/DDBJ whole genome shotgun (WGS) entry which is preliminary data.</text>
</comment>
<sequence>MNYPTRLSRRLSHRSSLPIFLAVFCLVSAALTSTASAIDIKRVVSPGGIEAWLVQDAKVPLLSIKFFFKGGVETDPAGKEGLANLTSTVLDEGAGPYDSEEFQRRMADNSISIGFTATTDGFYGGVHTLVETQDEAVDLARLALTQPRFDEEAVERMRRGVLSQIRRDQGDPDFLSRRALYETAFPDHPYGRRARGTVESVGSITRDDMAAFVRQRFAKDNLTVAVTGDIAPDRLGPVLDRIFGELPANSAVKPPTDVVPKGAGETVLVRRPQPQSVVLMSQPGIKRDDPDWFAATVMNYVLGAGSFSSRLMEEIRTKRGLTYGVYSYLVPFQHTALVMAGGSTANANAGKMVELMKAEWRKMRDHGVTQAELDDAKTYLTGSFPLQFTSSSAIADILLQVQRDNLGIDYLDRRSGLIEAVTLEDVQRVAKRLLDPAALLTVVVGQPEGVEPTRTRDDIPS</sequence>
<dbReference type="Pfam" id="PF05193">
    <property type="entry name" value="Peptidase_M16_C"/>
    <property type="match status" value="1"/>
</dbReference>
<name>A0A512DLW4_9PROT</name>
<dbReference type="EMBL" id="BJYZ01000006">
    <property type="protein sequence ID" value="GEO37467.1"/>
    <property type="molecule type" value="Genomic_DNA"/>
</dbReference>
<organism evidence="2 3">
    <name type="scientific">Skermanella aerolata</name>
    <dbReference type="NCBI Taxonomy" id="393310"/>
    <lineage>
        <taxon>Bacteria</taxon>
        <taxon>Pseudomonadati</taxon>
        <taxon>Pseudomonadota</taxon>
        <taxon>Alphaproteobacteria</taxon>
        <taxon>Rhodospirillales</taxon>
        <taxon>Azospirillaceae</taxon>
        <taxon>Skermanella</taxon>
    </lineage>
</organism>
<keyword evidence="3" id="KW-1185">Reference proteome</keyword>
<dbReference type="SUPFAM" id="SSF63411">
    <property type="entry name" value="LuxS/MPP-like metallohydrolase"/>
    <property type="match status" value="2"/>
</dbReference>
<dbReference type="InterPro" id="IPR007863">
    <property type="entry name" value="Peptidase_M16_C"/>
</dbReference>
<dbReference type="Proteomes" id="UP000321523">
    <property type="component" value="Unassembled WGS sequence"/>
</dbReference>
<dbReference type="InterPro" id="IPR050361">
    <property type="entry name" value="MPP/UQCRC_Complex"/>
</dbReference>
<dbReference type="Gene3D" id="3.30.830.10">
    <property type="entry name" value="Metalloenzyme, LuxS/M16 peptidase-like"/>
    <property type="match status" value="2"/>
</dbReference>
<dbReference type="PANTHER" id="PTHR11851">
    <property type="entry name" value="METALLOPROTEASE"/>
    <property type="match status" value="1"/>
</dbReference>